<proteinExistence type="predicted"/>
<protein>
    <submittedName>
        <fullName evidence="2">Uncharacterized protein</fullName>
    </submittedName>
</protein>
<sequence length="96" mass="10107">MLKGAAHRPVTNDHPPEMVPADNWKNCVGQTGNEIIGEGIFIRVPLEYSTSASTDIADVVALATGRDDDRRAALAVPVPDPAGGARSLGCVSRLTR</sequence>
<dbReference type="EMBL" id="JACIGM010000003">
    <property type="protein sequence ID" value="MBB4274193.1"/>
    <property type="molecule type" value="Genomic_DNA"/>
</dbReference>
<dbReference type="AlphaFoldDB" id="A0A7W6WE55"/>
<accession>A0A7W6WE55</accession>
<feature type="region of interest" description="Disordered" evidence="1">
    <location>
        <begin position="1"/>
        <end position="23"/>
    </location>
</feature>
<dbReference type="Proteomes" id="UP000533641">
    <property type="component" value="Unassembled WGS sequence"/>
</dbReference>
<dbReference type="InterPro" id="IPR016913">
    <property type="entry name" value="UCP029215"/>
</dbReference>
<gene>
    <name evidence="2" type="ORF">GGE12_001948</name>
</gene>
<evidence type="ECO:0000313" key="2">
    <source>
        <dbReference type="EMBL" id="MBB4274193.1"/>
    </source>
</evidence>
<dbReference type="Pfam" id="PF09979">
    <property type="entry name" value="DUF2213"/>
    <property type="match status" value="1"/>
</dbReference>
<name>A0A7W6WE55_9HYPH</name>
<evidence type="ECO:0000256" key="1">
    <source>
        <dbReference type="SAM" id="MobiDB-lite"/>
    </source>
</evidence>
<comment type="caution">
    <text evidence="2">The sequence shown here is derived from an EMBL/GenBank/DDBJ whole genome shotgun (WGS) entry which is preliminary data.</text>
</comment>
<reference evidence="2 3" key="1">
    <citation type="submission" date="2020-08" db="EMBL/GenBank/DDBJ databases">
        <title>Genomic Encyclopedia of Type Strains, Phase IV (KMG-V): Genome sequencing to study the core and pangenomes of soil and plant-associated prokaryotes.</title>
        <authorList>
            <person name="Whitman W."/>
        </authorList>
    </citation>
    <scope>NUCLEOTIDE SEQUENCE [LARGE SCALE GENOMIC DNA]</scope>
    <source>
        <strain evidence="2 3">SEMIA 402</strain>
    </source>
</reference>
<evidence type="ECO:0000313" key="3">
    <source>
        <dbReference type="Proteomes" id="UP000533641"/>
    </source>
</evidence>
<organism evidence="2 3">
    <name type="scientific">Rhizobium mongolense</name>
    <dbReference type="NCBI Taxonomy" id="57676"/>
    <lineage>
        <taxon>Bacteria</taxon>
        <taxon>Pseudomonadati</taxon>
        <taxon>Pseudomonadota</taxon>
        <taxon>Alphaproteobacteria</taxon>
        <taxon>Hyphomicrobiales</taxon>
        <taxon>Rhizobiaceae</taxon>
        <taxon>Rhizobium/Agrobacterium group</taxon>
        <taxon>Rhizobium</taxon>
    </lineage>
</organism>